<dbReference type="Pfam" id="PF02836">
    <property type="entry name" value="Glyco_hydro_2_C"/>
    <property type="match status" value="1"/>
</dbReference>
<dbReference type="OrthoDB" id="408320at2759"/>
<dbReference type="InterPro" id="IPR050347">
    <property type="entry name" value="Bact_Beta-galactosidase"/>
</dbReference>
<evidence type="ECO:0000256" key="4">
    <source>
        <dbReference type="ARBA" id="ARBA00023295"/>
    </source>
</evidence>
<reference evidence="7 8" key="1">
    <citation type="journal article" date="2018" name="Mol. Ecol.">
        <title>The obligate alkalophilic soda-lake fungus Sodiomyces alkalinus has shifted to a protein diet.</title>
        <authorList>
            <person name="Grum-Grzhimaylo A.A."/>
            <person name="Falkoski D.L."/>
            <person name="van den Heuvel J."/>
            <person name="Valero-Jimenez C.A."/>
            <person name="Min B."/>
            <person name="Choi I.G."/>
            <person name="Lipzen A."/>
            <person name="Daum C.G."/>
            <person name="Aanen D.K."/>
            <person name="Tsang A."/>
            <person name="Henrissat B."/>
            <person name="Bilanenko E.N."/>
            <person name="de Vries R.P."/>
            <person name="van Kan J.A.L."/>
            <person name="Grigoriev I.V."/>
            <person name="Debets A.J.M."/>
        </authorList>
    </citation>
    <scope>NUCLEOTIDE SEQUENCE [LARGE SCALE GENOMIC DNA]</scope>
    <source>
        <strain evidence="7 8">F11</strain>
    </source>
</reference>
<dbReference type="AlphaFoldDB" id="A0A3N2PJT5"/>
<proteinExistence type="predicted"/>
<dbReference type="InterPro" id="IPR006103">
    <property type="entry name" value="Glyco_hydro_2_cat"/>
</dbReference>
<feature type="region of interest" description="Disordered" evidence="5">
    <location>
        <begin position="128"/>
        <end position="154"/>
    </location>
</feature>
<accession>A0A3N2PJT5</accession>
<dbReference type="SUPFAM" id="SSF51445">
    <property type="entry name" value="(Trans)glycosidases"/>
    <property type="match status" value="1"/>
</dbReference>
<evidence type="ECO:0000313" key="7">
    <source>
        <dbReference type="EMBL" id="ROT34576.1"/>
    </source>
</evidence>
<dbReference type="EC" id="3.2.1.23" evidence="2"/>
<dbReference type="RefSeq" id="XP_028462382.1">
    <property type="nucleotide sequence ID" value="XM_028615226.1"/>
</dbReference>
<evidence type="ECO:0000256" key="5">
    <source>
        <dbReference type="SAM" id="MobiDB-lite"/>
    </source>
</evidence>
<evidence type="ECO:0000256" key="1">
    <source>
        <dbReference type="ARBA" id="ARBA00001412"/>
    </source>
</evidence>
<dbReference type="STRING" id="1314773.A0A3N2PJT5"/>
<evidence type="ECO:0000256" key="2">
    <source>
        <dbReference type="ARBA" id="ARBA00012756"/>
    </source>
</evidence>
<dbReference type="GO" id="GO:0004565">
    <property type="term" value="F:beta-galactosidase activity"/>
    <property type="evidence" value="ECO:0007669"/>
    <property type="project" value="UniProtKB-EC"/>
</dbReference>
<dbReference type="PANTHER" id="PTHR46323">
    <property type="entry name" value="BETA-GALACTOSIDASE"/>
    <property type="match status" value="1"/>
</dbReference>
<dbReference type="Proteomes" id="UP000272025">
    <property type="component" value="Unassembled WGS sequence"/>
</dbReference>
<dbReference type="GO" id="GO:0009341">
    <property type="term" value="C:beta-galactosidase complex"/>
    <property type="evidence" value="ECO:0007669"/>
    <property type="project" value="TreeGrafter"/>
</dbReference>
<dbReference type="PANTHER" id="PTHR46323:SF2">
    <property type="entry name" value="BETA-GALACTOSIDASE"/>
    <property type="match status" value="1"/>
</dbReference>
<protein>
    <recommendedName>
        <fullName evidence="2">beta-galactosidase</fullName>
        <ecNumber evidence="2">3.2.1.23</ecNumber>
    </recommendedName>
</protein>
<keyword evidence="3" id="KW-0378">Hydrolase</keyword>
<dbReference type="Gene3D" id="3.20.20.80">
    <property type="entry name" value="Glycosidases"/>
    <property type="match status" value="1"/>
</dbReference>
<evidence type="ECO:0000259" key="6">
    <source>
        <dbReference type="Pfam" id="PF02836"/>
    </source>
</evidence>
<dbReference type="GO" id="GO:0005990">
    <property type="term" value="P:lactose catabolic process"/>
    <property type="evidence" value="ECO:0007669"/>
    <property type="project" value="TreeGrafter"/>
</dbReference>
<organism evidence="7 8">
    <name type="scientific">Sodiomyces alkalinus (strain CBS 110278 / VKM F-3762 / F11)</name>
    <name type="common">Alkaliphilic filamentous fungus</name>
    <dbReference type="NCBI Taxonomy" id="1314773"/>
    <lineage>
        <taxon>Eukaryota</taxon>
        <taxon>Fungi</taxon>
        <taxon>Dikarya</taxon>
        <taxon>Ascomycota</taxon>
        <taxon>Pezizomycotina</taxon>
        <taxon>Sordariomycetes</taxon>
        <taxon>Hypocreomycetidae</taxon>
        <taxon>Glomerellales</taxon>
        <taxon>Plectosphaerellaceae</taxon>
        <taxon>Sodiomyces</taxon>
    </lineage>
</organism>
<feature type="compositionally biased region" description="Polar residues" evidence="5">
    <location>
        <begin position="133"/>
        <end position="152"/>
    </location>
</feature>
<sequence length="194" mass="21881">MDEADLETHGFYDAIARHLDIPEEWDYDERKRRTFPPAAESTSDNPEWRGAYVDRMVRLVQRDKNHASIIIWSLGNEAFYGRNHKAMYEYGKSVDPGRPIHYEADADAEAVAWTTTLTPLKPIAVCREDISGSGPTTGSTRKIPTAKPTTHTGVGGFWRPSARRYLRHGRPAALHSTHEPTPGLVELKKAYQPL</sequence>
<evidence type="ECO:0000313" key="8">
    <source>
        <dbReference type="Proteomes" id="UP000272025"/>
    </source>
</evidence>
<dbReference type="EMBL" id="ML119068">
    <property type="protein sequence ID" value="ROT34576.1"/>
    <property type="molecule type" value="Genomic_DNA"/>
</dbReference>
<dbReference type="InterPro" id="IPR017853">
    <property type="entry name" value="GH"/>
</dbReference>
<gene>
    <name evidence="7" type="ORF">SODALDRAFT_382371</name>
</gene>
<dbReference type="InterPro" id="IPR023232">
    <property type="entry name" value="Glyco_hydro_2_AS"/>
</dbReference>
<comment type="catalytic activity">
    <reaction evidence="1">
        <text>Hydrolysis of terminal non-reducing beta-D-galactose residues in beta-D-galactosides.</text>
        <dbReference type="EC" id="3.2.1.23"/>
    </reaction>
</comment>
<keyword evidence="4" id="KW-0326">Glycosidase</keyword>
<feature type="domain" description="Glycoside hydrolase family 2 catalytic" evidence="6">
    <location>
        <begin position="1"/>
        <end position="111"/>
    </location>
</feature>
<dbReference type="PROSITE" id="PS00608">
    <property type="entry name" value="GLYCOSYL_HYDROL_F2_2"/>
    <property type="match status" value="1"/>
</dbReference>
<dbReference type="GeneID" id="39583703"/>
<evidence type="ECO:0000256" key="3">
    <source>
        <dbReference type="ARBA" id="ARBA00022801"/>
    </source>
</evidence>
<name>A0A3N2PJT5_SODAK</name>
<keyword evidence="8" id="KW-1185">Reference proteome</keyword>